<feature type="compositionally biased region" description="Basic and acidic residues" evidence="2">
    <location>
        <begin position="661"/>
        <end position="688"/>
    </location>
</feature>
<feature type="compositionally biased region" description="Basic and acidic residues" evidence="2">
    <location>
        <begin position="482"/>
        <end position="496"/>
    </location>
</feature>
<evidence type="ECO:0000313" key="4">
    <source>
        <dbReference type="Proteomes" id="UP000308197"/>
    </source>
</evidence>
<feature type="region of interest" description="Disordered" evidence="2">
    <location>
        <begin position="860"/>
        <end position="907"/>
    </location>
</feature>
<evidence type="ECO:0000256" key="1">
    <source>
        <dbReference type="SAM" id="Coils"/>
    </source>
</evidence>
<gene>
    <name evidence="3" type="ORF">K466DRAFT_570116</name>
</gene>
<accession>A0A5C3NSV2</accession>
<dbReference type="EMBL" id="ML211972">
    <property type="protein sequence ID" value="TFK79647.1"/>
    <property type="molecule type" value="Genomic_DNA"/>
</dbReference>
<sequence>MSSAIPARKVAGNKTGPVRRQRAARPKEPKAAREEYSDALRARCRKDCLLRKPADLDHCPDCNEPGKVVTRVAYTPKYAAKWFYKCTNTVLNVQGKRVNCTFFSVPKQPPVPGPQLAGIEAQRKADNAVRAAEKAKRAAEKARREAEADPADAELQLKAVEATRAAAMAEEQAQTALDDLREGDKAGWVKNCKKTPPPQASSSRVTLELANQDSASSSRTSTSQTQLDHDREVALVVQANWDAETNTSPESNHTSTSLNDDQPRQAGAGQSTEPPMRAGQNSDPSNRMRHAARLQQQAADWLGERTIVSRDTSKIAVSASSSPIATPTPAARARNLRPFPVDFAAGQKSSAPQPNASRPARGIDHIAQVEGNFKMTPIKKTPTKKTAARCTETPPPSTQPRRTSHTTDKHAGSTSTTHGSPPPSTQPRRGSTLVKRRHRSASVTSVISISSDDTPPPSKRQRQRVDNQQVKEEAEEVVDLTGRTDRGKHMDNRESTRVSIPKRRPLPKPVRTAKMSPVAGTRHAAEATNPLVLPPSDPPSSPTRESSLESSNKENHVCCKACPPSHTPSPTGEGFKADRGAPAALQQSRDAGPSTGRHPPLSLPNEDTSYSISPRSRSSRGVLVERKDASKAPWESSEDDEPVDVGAQRDRERSPTASQTRAEDGHSSDREGNVDNEPDGGRGDRETDALESAVDVFSDRDADDVGSVYETESSAEHDYLDHDDGPSRLVEQSVDAAVKKPWTHDFDDVEAWYCTVFLWIVTDGRPREVLLSMNVGETRVQLSDRPTIYTALGGIRVRTWLVWDFASSTWIEQDFSAPLSVSEFDQHTLLIRLPGVRRCVEFGRAMAYAQEPLWPACTNDNEVVDAPREDGKDHDDDDSAEAAGHAQVTTPVPASKPSRKGKEVARD</sequence>
<evidence type="ECO:0000256" key="2">
    <source>
        <dbReference type="SAM" id="MobiDB-lite"/>
    </source>
</evidence>
<dbReference type="InParanoid" id="A0A5C3NSV2"/>
<feature type="region of interest" description="Disordered" evidence="2">
    <location>
        <begin position="243"/>
        <end position="291"/>
    </location>
</feature>
<proteinExistence type="predicted"/>
<organism evidence="3 4">
    <name type="scientific">Polyporus arcularius HHB13444</name>
    <dbReference type="NCBI Taxonomy" id="1314778"/>
    <lineage>
        <taxon>Eukaryota</taxon>
        <taxon>Fungi</taxon>
        <taxon>Dikarya</taxon>
        <taxon>Basidiomycota</taxon>
        <taxon>Agaricomycotina</taxon>
        <taxon>Agaricomycetes</taxon>
        <taxon>Polyporales</taxon>
        <taxon>Polyporaceae</taxon>
        <taxon>Polyporus</taxon>
    </lineage>
</organism>
<feature type="region of interest" description="Disordered" evidence="2">
    <location>
        <begin position="374"/>
        <end position="727"/>
    </location>
</feature>
<feature type="region of interest" description="Disordered" evidence="2">
    <location>
        <begin position="188"/>
        <end position="229"/>
    </location>
</feature>
<feature type="compositionally biased region" description="Basic and acidic residues" evidence="2">
    <location>
        <begin position="463"/>
        <end position="472"/>
    </location>
</feature>
<dbReference type="Proteomes" id="UP000308197">
    <property type="component" value="Unassembled WGS sequence"/>
</dbReference>
<feature type="region of interest" description="Disordered" evidence="2">
    <location>
        <begin position="1"/>
        <end position="36"/>
    </location>
</feature>
<feature type="compositionally biased region" description="Low complexity" evidence="2">
    <location>
        <begin position="442"/>
        <end position="453"/>
    </location>
</feature>
<dbReference type="AlphaFoldDB" id="A0A5C3NSV2"/>
<keyword evidence="4" id="KW-1185">Reference proteome</keyword>
<feature type="compositionally biased region" description="Low complexity" evidence="2">
    <location>
        <begin position="609"/>
        <end position="620"/>
    </location>
</feature>
<evidence type="ECO:0000313" key="3">
    <source>
        <dbReference type="EMBL" id="TFK79647.1"/>
    </source>
</evidence>
<protein>
    <submittedName>
        <fullName evidence="3">Uncharacterized protein</fullName>
    </submittedName>
</protein>
<feature type="compositionally biased region" description="Basic and acidic residues" evidence="2">
    <location>
        <begin position="714"/>
        <end position="726"/>
    </location>
</feature>
<feature type="compositionally biased region" description="Polar residues" evidence="2">
    <location>
        <begin position="243"/>
        <end position="260"/>
    </location>
</feature>
<feature type="coiled-coil region" evidence="1">
    <location>
        <begin position="122"/>
        <end position="149"/>
    </location>
</feature>
<feature type="compositionally biased region" description="Basic and acidic residues" evidence="2">
    <location>
        <begin position="25"/>
        <end position="36"/>
    </location>
</feature>
<feature type="compositionally biased region" description="Low complexity" evidence="2">
    <location>
        <begin position="212"/>
        <end position="226"/>
    </location>
</feature>
<keyword evidence="1" id="KW-0175">Coiled coil</keyword>
<feature type="compositionally biased region" description="Polar residues" evidence="2">
    <location>
        <begin position="200"/>
        <end position="211"/>
    </location>
</feature>
<feature type="compositionally biased region" description="Basic and acidic residues" evidence="2">
    <location>
        <begin position="865"/>
        <end position="874"/>
    </location>
</feature>
<feature type="compositionally biased region" description="Pro residues" evidence="2">
    <location>
        <begin position="532"/>
        <end position="541"/>
    </location>
</feature>
<feature type="compositionally biased region" description="Polar residues" evidence="2">
    <location>
        <begin position="268"/>
        <end position="285"/>
    </location>
</feature>
<reference evidence="3 4" key="1">
    <citation type="journal article" date="2019" name="Nat. Ecol. Evol.">
        <title>Megaphylogeny resolves global patterns of mushroom evolution.</title>
        <authorList>
            <person name="Varga T."/>
            <person name="Krizsan K."/>
            <person name="Foldi C."/>
            <person name="Dima B."/>
            <person name="Sanchez-Garcia M."/>
            <person name="Sanchez-Ramirez S."/>
            <person name="Szollosi G.J."/>
            <person name="Szarkandi J.G."/>
            <person name="Papp V."/>
            <person name="Albert L."/>
            <person name="Andreopoulos W."/>
            <person name="Angelini C."/>
            <person name="Antonin V."/>
            <person name="Barry K.W."/>
            <person name="Bougher N.L."/>
            <person name="Buchanan P."/>
            <person name="Buyck B."/>
            <person name="Bense V."/>
            <person name="Catcheside P."/>
            <person name="Chovatia M."/>
            <person name="Cooper J."/>
            <person name="Damon W."/>
            <person name="Desjardin D."/>
            <person name="Finy P."/>
            <person name="Geml J."/>
            <person name="Haridas S."/>
            <person name="Hughes K."/>
            <person name="Justo A."/>
            <person name="Karasinski D."/>
            <person name="Kautmanova I."/>
            <person name="Kiss B."/>
            <person name="Kocsube S."/>
            <person name="Kotiranta H."/>
            <person name="LaButti K.M."/>
            <person name="Lechner B.E."/>
            <person name="Liimatainen K."/>
            <person name="Lipzen A."/>
            <person name="Lukacs Z."/>
            <person name="Mihaltcheva S."/>
            <person name="Morgado L.N."/>
            <person name="Niskanen T."/>
            <person name="Noordeloos M.E."/>
            <person name="Ohm R.A."/>
            <person name="Ortiz-Santana B."/>
            <person name="Ovrebo C."/>
            <person name="Racz N."/>
            <person name="Riley R."/>
            <person name="Savchenko A."/>
            <person name="Shiryaev A."/>
            <person name="Soop K."/>
            <person name="Spirin V."/>
            <person name="Szebenyi C."/>
            <person name="Tomsovsky M."/>
            <person name="Tulloss R.E."/>
            <person name="Uehling J."/>
            <person name="Grigoriev I.V."/>
            <person name="Vagvolgyi C."/>
            <person name="Papp T."/>
            <person name="Martin F.M."/>
            <person name="Miettinen O."/>
            <person name="Hibbett D.S."/>
            <person name="Nagy L.G."/>
        </authorList>
    </citation>
    <scope>NUCLEOTIDE SEQUENCE [LARGE SCALE GENOMIC DNA]</scope>
    <source>
        <strain evidence="3 4">HHB13444</strain>
    </source>
</reference>
<name>A0A5C3NSV2_9APHY</name>